<dbReference type="NCBIfam" id="TIGR00202">
    <property type="entry name" value="csrA"/>
    <property type="match status" value="1"/>
</dbReference>
<comment type="subunit">
    <text evidence="5">Homodimer; the beta-strands of each monomer intercalate to form a hydrophobic core, while the alpha-helices form wings that extend away from the core.</text>
</comment>
<dbReference type="InterPro" id="IPR003751">
    <property type="entry name" value="CsrA"/>
</dbReference>
<comment type="subcellular location">
    <subcellularLocation>
        <location evidence="5">Cytoplasm</location>
    </subcellularLocation>
</comment>
<dbReference type="GO" id="GO:0006402">
    <property type="term" value="P:mRNA catabolic process"/>
    <property type="evidence" value="ECO:0007669"/>
    <property type="project" value="InterPro"/>
</dbReference>
<dbReference type="PANTHER" id="PTHR34984">
    <property type="entry name" value="CARBON STORAGE REGULATOR"/>
    <property type="match status" value="1"/>
</dbReference>
<keyword evidence="3 5" id="KW-0810">Translation regulation</keyword>
<reference evidence="6 7" key="1">
    <citation type="submission" date="2015-11" db="EMBL/GenBank/DDBJ databases">
        <title>Bacillus caseinolyticus sp nov.</title>
        <authorList>
            <person name="Dastager S.G."/>
            <person name="Mawlankar R."/>
        </authorList>
    </citation>
    <scope>NUCLEOTIDE SEQUENCE [LARGE SCALE GENOMIC DNA]</scope>
    <source>
        <strain evidence="6 7">SGD-V-76</strain>
    </source>
</reference>
<accession>A0A0V8JL53</accession>
<gene>
    <name evidence="5" type="primary">csrA</name>
    <name evidence="6" type="ORF">AS180_11835</name>
</gene>
<evidence type="ECO:0000256" key="4">
    <source>
        <dbReference type="ARBA" id="ARBA00022884"/>
    </source>
</evidence>
<dbReference type="FunFam" id="2.60.40.4380:FF:000002">
    <property type="entry name" value="Translational regulator CsrA"/>
    <property type="match status" value="1"/>
</dbReference>
<dbReference type="GO" id="GO:0005829">
    <property type="term" value="C:cytosol"/>
    <property type="evidence" value="ECO:0007669"/>
    <property type="project" value="TreeGrafter"/>
</dbReference>
<evidence type="ECO:0000256" key="2">
    <source>
        <dbReference type="ARBA" id="ARBA00022491"/>
    </source>
</evidence>
<comment type="caution">
    <text evidence="6">The sequence shown here is derived from an EMBL/GenBank/DDBJ whole genome shotgun (WGS) entry which is preliminary data.</text>
</comment>
<protein>
    <recommendedName>
        <fullName evidence="5">Translational regulator CsrA</fullName>
    </recommendedName>
</protein>
<evidence type="ECO:0000256" key="5">
    <source>
        <dbReference type="HAMAP-Rule" id="MF_00167"/>
    </source>
</evidence>
<dbReference type="Gene3D" id="2.60.40.4380">
    <property type="entry name" value="Translational regulator CsrA"/>
    <property type="match status" value="1"/>
</dbReference>
<evidence type="ECO:0000256" key="1">
    <source>
        <dbReference type="ARBA" id="ARBA00022490"/>
    </source>
</evidence>
<evidence type="ECO:0000256" key="3">
    <source>
        <dbReference type="ARBA" id="ARBA00022845"/>
    </source>
</evidence>
<organism evidence="6 7">
    <name type="scientific">Priestia veravalensis</name>
    <dbReference type="NCBI Taxonomy" id="1414648"/>
    <lineage>
        <taxon>Bacteria</taxon>
        <taxon>Bacillati</taxon>
        <taxon>Bacillota</taxon>
        <taxon>Bacilli</taxon>
        <taxon>Bacillales</taxon>
        <taxon>Bacillaceae</taxon>
        <taxon>Priestia</taxon>
    </lineage>
</organism>
<dbReference type="HAMAP" id="MF_00167">
    <property type="entry name" value="CsrA"/>
    <property type="match status" value="1"/>
</dbReference>
<dbReference type="GO" id="GO:1902208">
    <property type="term" value="P:regulation of bacterial-type flagellum assembly"/>
    <property type="evidence" value="ECO:0007669"/>
    <property type="project" value="UniProtKB-UniRule"/>
</dbReference>
<dbReference type="PANTHER" id="PTHR34984:SF1">
    <property type="entry name" value="CARBON STORAGE REGULATOR"/>
    <property type="match status" value="1"/>
</dbReference>
<keyword evidence="5" id="KW-1005">Bacterial flagellum biogenesis</keyword>
<dbReference type="GO" id="GO:0045947">
    <property type="term" value="P:negative regulation of translational initiation"/>
    <property type="evidence" value="ECO:0007669"/>
    <property type="project" value="UniProtKB-UniRule"/>
</dbReference>
<keyword evidence="7" id="KW-1185">Reference proteome</keyword>
<dbReference type="GO" id="GO:0006109">
    <property type="term" value="P:regulation of carbohydrate metabolic process"/>
    <property type="evidence" value="ECO:0007669"/>
    <property type="project" value="InterPro"/>
</dbReference>
<evidence type="ECO:0000313" key="6">
    <source>
        <dbReference type="EMBL" id="KSU87688.1"/>
    </source>
</evidence>
<dbReference type="RefSeq" id="WP_025909632.1">
    <property type="nucleotide sequence ID" value="NZ_KQ758653.1"/>
</dbReference>
<keyword evidence="4 5" id="KW-0694">RNA-binding</keyword>
<keyword evidence="1 5" id="KW-0963">Cytoplasm</keyword>
<dbReference type="GO" id="GO:0048027">
    <property type="term" value="F:mRNA 5'-UTR binding"/>
    <property type="evidence" value="ECO:0007669"/>
    <property type="project" value="UniProtKB-UniRule"/>
</dbReference>
<keyword evidence="2 5" id="KW-0678">Repressor</keyword>
<comment type="function">
    <text evidence="5">A translational regulator that binds mRNA to regulate translation initiation and/or mRNA stability. Usually binds in the 5'-UTR at or near the Shine-Dalgarno sequence preventing ribosome-binding, thus repressing translation. Its main target seems to be the major flagellin gene, while its function is anatagonized by FliW.</text>
</comment>
<dbReference type="EMBL" id="LNQP01000038">
    <property type="protein sequence ID" value="KSU87688.1"/>
    <property type="molecule type" value="Genomic_DNA"/>
</dbReference>
<comment type="similarity">
    <text evidence="5">Belongs to the CsrA/RsmA family.</text>
</comment>
<dbReference type="AlphaFoldDB" id="A0A0V8JL53"/>
<dbReference type="Proteomes" id="UP000053681">
    <property type="component" value="Unassembled WGS sequence"/>
</dbReference>
<dbReference type="GO" id="GO:0044781">
    <property type="term" value="P:bacterial-type flagellum organization"/>
    <property type="evidence" value="ECO:0007669"/>
    <property type="project" value="UniProtKB-KW"/>
</dbReference>
<name>A0A0V8JL53_9BACI</name>
<evidence type="ECO:0000313" key="7">
    <source>
        <dbReference type="Proteomes" id="UP000053681"/>
    </source>
</evidence>
<dbReference type="Pfam" id="PF02599">
    <property type="entry name" value="CsrA"/>
    <property type="match status" value="1"/>
</dbReference>
<dbReference type="SUPFAM" id="SSF117130">
    <property type="entry name" value="CsrA-like"/>
    <property type="match status" value="1"/>
</dbReference>
<dbReference type="NCBIfam" id="NF002469">
    <property type="entry name" value="PRK01712.1"/>
    <property type="match status" value="1"/>
</dbReference>
<proteinExistence type="inferred from homology"/>
<dbReference type="InterPro" id="IPR036107">
    <property type="entry name" value="CsrA_sf"/>
</dbReference>
<sequence length="79" mass="8980">MLVLTRKTNETIKIGEDIEVTVLSISGDQVKLGIKAPRDVEVHRQEIYEEIQLENHQASKPVANMMDILQTINDTKPRP</sequence>